<name>A0A2D4DRB6_STRCB</name>
<reference evidence="3 4" key="1">
    <citation type="submission" date="2018-10" db="EMBL/GenBank/DDBJ databases">
        <authorList>
            <consortium name="Molecular Microbiology and Infection Unit (UMMI)"/>
            <person name="Machado M."/>
        </authorList>
    </citation>
    <scope>NUCLEOTIDE SEQUENCE [LARGE SCALE GENOMIC DNA]</scope>
    <source>
        <strain evidence="3">FMV2238.02</strain>
    </source>
</reference>
<keyword evidence="4" id="KW-1185">Reference proteome</keyword>
<sequence length="296" mass="32058">MKKIIGIDIGGTTIKADVYDDKGNSLYDYREIDSHIDYDNQSNAILEQICQLIEEYQTNHDIDGVGISSAGVVDSQKGEIVYAGYTIPGFIGTNFMETINRRFHLPVAVENDVNCAALGEVWLGNAKGLSNVVMITVGTGIGGSVVLDGHVVTGHHFTAGEVGYLPIKGHDWQNLASTTALVKLYEEKSGKTQQNGRSFFADIEKGDSIAEETLDIFIDNLTEGILTISYLLNPELLIIGGGIFSEPALLLSKIRDSLDSKVQDNRFLPKHIVAASLGNAAGRVGAVKHFLDKYPT</sequence>
<comment type="similarity">
    <text evidence="1">Belongs to the ROK (NagC/XylR) family.</text>
</comment>
<accession>A0A2D4DRB6</accession>
<dbReference type="Proteomes" id="UP000280759">
    <property type="component" value="Unassembled WGS sequence"/>
</dbReference>
<dbReference type="Proteomes" id="UP001186118">
    <property type="component" value="Unassembled WGS sequence"/>
</dbReference>
<dbReference type="SUPFAM" id="SSF53067">
    <property type="entry name" value="Actin-like ATPase domain"/>
    <property type="match status" value="1"/>
</dbReference>
<dbReference type="RefSeq" id="WP_003045401.1">
    <property type="nucleotide sequence ID" value="NZ_BEWZ01000026.1"/>
</dbReference>
<evidence type="ECO:0000313" key="4">
    <source>
        <dbReference type="Proteomes" id="UP000280759"/>
    </source>
</evidence>
<dbReference type="PANTHER" id="PTHR18964">
    <property type="entry name" value="ROK (REPRESSOR, ORF, KINASE) FAMILY"/>
    <property type="match status" value="1"/>
</dbReference>
<evidence type="ECO:0000256" key="1">
    <source>
        <dbReference type="ARBA" id="ARBA00006479"/>
    </source>
</evidence>
<keyword evidence="3" id="KW-0418">Kinase</keyword>
<gene>
    <name evidence="3" type="primary">bglK_2</name>
    <name evidence="3" type="ORF">FMV2238Y02_22280</name>
    <name evidence="2" type="ORF">KB584_08310</name>
</gene>
<dbReference type="PANTHER" id="PTHR18964:SF165">
    <property type="entry name" value="BETA-GLUCOSIDE KINASE"/>
    <property type="match status" value="1"/>
</dbReference>
<dbReference type="AlphaFoldDB" id="A0A2D4DRB6"/>
<dbReference type="Gene3D" id="3.30.420.40">
    <property type="match status" value="2"/>
</dbReference>
<evidence type="ECO:0000313" key="2">
    <source>
        <dbReference type="EMBL" id="MDV5977454.1"/>
    </source>
</evidence>
<proteinExistence type="inferred from homology"/>
<protein>
    <submittedName>
        <fullName evidence="3">Beta-glucoside kinase</fullName>
        <ecNumber evidence="3">2.7.1.85</ecNumber>
    </submittedName>
    <submittedName>
        <fullName evidence="2">ROK family protein</fullName>
    </submittedName>
</protein>
<dbReference type="Pfam" id="PF00480">
    <property type="entry name" value="ROK"/>
    <property type="match status" value="1"/>
</dbReference>
<dbReference type="EMBL" id="UXEP01000056">
    <property type="protein sequence ID" value="VDC43717.1"/>
    <property type="molecule type" value="Genomic_DNA"/>
</dbReference>
<dbReference type="EMBL" id="JAGQEX010000016">
    <property type="protein sequence ID" value="MDV5977454.1"/>
    <property type="molecule type" value="Genomic_DNA"/>
</dbReference>
<keyword evidence="3" id="KW-0808">Transferase</keyword>
<organism evidence="3 4">
    <name type="scientific">Streptococcus canis</name>
    <dbReference type="NCBI Taxonomy" id="1329"/>
    <lineage>
        <taxon>Bacteria</taxon>
        <taxon>Bacillati</taxon>
        <taxon>Bacillota</taxon>
        <taxon>Bacilli</taxon>
        <taxon>Lactobacillales</taxon>
        <taxon>Streptococcaceae</taxon>
        <taxon>Streptococcus</taxon>
    </lineage>
</organism>
<dbReference type="InterPro" id="IPR000600">
    <property type="entry name" value="ROK"/>
</dbReference>
<reference evidence="2" key="2">
    <citation type="submission" date="2021-04" db="EMBL/GenBank/DDBJ databases">
        <title>Draft genomes of 20 S. canis strains.</title>
        <authorList>
            <person name="Pagnossin D."/>
            <person name="Weir W."/>
            <person name="Smith A."/>
            <person name="Ure R."/>
            <person name="Oravcova K."/>
        </authorList>
    </citation>
    <scope>NUCLEOTIDE SEQUENCE</scope>
    <source>
        <strain evidence="2">284</strain>
    </source>
</reference>
<dbReference type="CDD" id="cd24068">
    <property type="entry name" value="ASKHA_NBD_ROK_FnNanK-like"/>
    <property type="match status" value="1"/>
</dbReference>
<dbReference type="EC" id="2.7.1.85" evidence="3"/>
<dbReference type="GO" id="GO:0047700">
    <property type="term" value="F:beta-glucoside kinase activity"/>
    <property type="evidence" value="ECO:0007669"/>
    <property type="project" value="UniProtKB-EC"/>
</dbReference>
<dbReference type="InterPro" id="IPR043129">
    <property type="entry name" value="ATPase_NBD"/>
</dbReference>
<evidence type="ECO:0000313" key="3">
    <source>
        <dbReference type="EMBL" id="VDC43717.1"/>
    </source>
</evidence>